<comment type="caution">
    <text evidence="12">The sequence shown here is derived from an EMBL/GenBank/DDBJ whole genome shotgun (WGS) entry which is preliminary data.</text>
</comment>
<evidence type="ECO:0000313" key="12">
    <source>
        <dbReference type="EMBL" id="NYB74797.1"/>
    </source>
</evidence>
<dbReference type="InterPro" id="IPR004358">
    <property type="entry name" value="Sig_transdc_His_kin-like_C"/>
</dbReference>
<keyword evidence="6 12" id="KW-0418">Kinase</keyword>
<gene>
    <name evidence="12" type="ORF">HZF24_11680</name>
</gene>
<dbReference type="GO" id="GO:0005886">
    <property type="term" value="C:plasma membrane"/>
    <property type="evidence" value="ECO:0007669"/>
    <property type="project" value="TreeGrafter"/>
</dbReference>
<evidence type="ECO:0000256" key="5">
    <source>
        <dbReference type="ARBA" id="ARBA00022679"/>
    </source>
</evidence>
<dbReference type="CDD" id="cd00082">
    <property type="entry name" value="HisKA"/>
    <property type="match status" value="1"/>
</dbReference>
<dbReference type="Proteomes" id="UP000611629">
    <property type="component" value="Unassembled WGS sequence"/>
</dbReference>
<dbReference type="GO" id="GO:0000155">
    <property type="term" value="F:phosphorelay sensor kinase activity"/>
    <property type="evidence" value="ECO:0007669"/>
    <property type="project" value="InterPro"/>
</dbReference>
<dbReference type="Gene3D" id="1.10.287.130">
    <property type="match status" value="1"/>
</dbReference>
<dbReference type="GO" id="GO:0009927">
    <property type="term" value="F:histidine phosphotransfer kinase activity"/>
    <property type="evidence" value="ECO:0007669"/>
    <property type="project" value="TreeGrafter"/>
</dbReference>
<dbReference type="Pfam" id="PF07695">
    <property type="entry name" value="7TMR-DISM_7TM"/>
    <property type="match status" value="1"/>
</dbReference>
<feature type="domain" description="Histidine kinase" evidence="11">
    <location>
        <begin position="438"/>
        <end position="658"/>
    </location>
</feature>
<keyword evidence="8 10" id="KW-0472">Membrane</keyword>
<dbReference type="PRINTS" id="PR00344">
    <property type="entry name" value="BCTRLSENSOR"/>
</dbReference>
<dbReference type="FunFam" id="3.30.565.10:FF:000006">
    <property type="entry name" value="Sensor histidine kinase WalK"/>
    <property type="match status" value="1"/>
</dbReference>
<comment type="subcellular location">
    <subcellularLocation>
        <location evidence="2">Membrane</location>
    </subcellularLocation>
</comment>
<keyword evidence="10" id="KW-0812">Transmembrane</keyword>
<feature type="transmembrane region" description="Helical" evidence="10">
    <location>
        <begin position="354"/>
        <end position="372"/>
    </location>
</feature>
<evidence type="ECO:0000256" key="1">
    <source>
        <dbReference type="ARBA" id="ARBA00000085"/>
    </source>
</evidence>
<feature type="transmembrane region" description="Helical" evidence="10">
    <location>
        <begin position="207"/>
        <end position="227"/>
    </location>
</feature>
<evidence type="ECO:0000256" key="7">
    <source>
        <dbReference type="ARBA" id="ARBA00023012"/>
    </source>
</evidence>
<dbReference type="Pfam" id="PF00512">
    <property type="entry name" value="HisKA"/>
    <property type="match status" value="1"/>
</dbReference>
<evidence type="ECO:0000256" key="9">
    <source>
        <dbReference type="SAM" id="Coils"/>
    </source>
</evidence>
<dbReference type="EC" id="2.7.13.3" evidence="3"/>
<evidence type="ECO:0000256" key="3">
    <source>
        <dbReference type="ARBA" id="ARBA00012438"/>
    </source>
</evidence>
<dbReference type="FunFam" id="1.10.287.130:FF:000001">
    <property type="entry name" value="Two-component sensor histidine kinase"/>
    <property type="match status" value="1"/>
</dbReference>
<dbReference type="Pfam" id="PF02518">
    <property type="entry name" value="HATPase_c"/>
    <property type="match status" value="1"/>
</dbReference>
<feature type="transmembrane region" description="Helical" evidence="10">
    <location>
        <begin position="263"/>
        <end position="283"/>
    </location>
</feature>
<keyword evidence="7" id="KW-0902">Two-component regulatory system</keyword>
<evidence type="ECO:0000259" key="11">
    <source>
        <dbReference type="PROSITE" id="PS50109"/>
    </source>
</evidence>
<protein>
    <recommendedName>
        <fullName evidence="3">histidine kinase</fullName>
        <ecNumber evidence="3">2.7.13.3</ecNumber>
    </recommendedName>
</protein>
<dbReference type="InterPro" id="IPR036097">
    <property type="entry name" value="HisK_dim/P_sf"/>
</dbReference>
<evidence type="ECO:0000313" key="13">
    <source>
        <dbReference type="Proteomes" id="UP000611629"/>
    </source>
</evidence>
<keyword evidence="13" id="KW-1185">Reference proteome</keyword>
<evidence type="ECO:0000256" key="8">
    <source>
        <dbReference type="ARBA" id="ARBA00023136"/>
    </source>
</evidence>
<dbReference type="InterPro" id="IPR005467">
    <property type="entry name" value="His_kinase_dom"/>
</dbReference>
<dbReference type="InterPro" id="IPR003594">
    <property type="entry name" value="HATPase_dom"/>
</dbReference>
<organism evidence="12 13">
    <name type="scientific">Sedimentibacter hydroxybenzoicus DSM 7310</name>
    <dbReference type="NCBI Taxonomy" id="1123245"/>
    <lineage>
        <taxon>Bacteria</taxon>
        <taxon>Bacillati</taxon>
        <taxon>Bacillota</taxon>
        <taxon>Tissierellia</taxon>
        <taxon>Sedimentibacter</taxon>
    </lineage>
</organism>
<dbReference type="EMBL" id="JACBNQ010000013">
    <property type="protein sequence ID" value="NYB74797.1"/>
    <property type="molecule type" value="Genomic_DNA"/>
</dbReference>
<name>A0A974GWS0_SEDHY</name>
<comment type="catalytic activity">
    <reaction evidence="1">
        <text>ATP + protein L-histidine = ADP + protein N-phospho-L-histidine.</text>
        <dbReference type="EC" id="2.7.13.3"/>
    </reaction>
</comment>
<evidence type="ECO:0000256" key="10">
    <source>
        <dbReference type="SAM" id="Phobius"/>
    </source>
</evidence>
<keyword evidence="9" id="KW-0175">Coiled coil</keyword>
<dbReference type="PROSITE" id="PS50109">
    <property type="entry name" value="HIS_KIN"/>
    <property type="match status" value="1"/>
</dbReference>
<feature type="coiled-coil region" evidence="9">
    <location>
        <begin position="404"/>
        <end position="431"/>
    </location>
</feature>
<dbReference type="PANTHER" id="PTHR43047:SF72">
    <property type="entry name" value="OSMOSENSING HISTIDINE PROTEIN KINASE SLN1"/>
    <property type="match status" value="1"/>
</dbReference>
<dbReference type="SUPFAM" id="SSF55874">
    <property type="entry name" value="ATPase domain of HSP90 chaperone/DNA topoisomerase II/histidine kinase"/>
    <property type="match status" value="1"/>
</dbReference>
<dbReference type="SUPFAM" id="SSF47384">
    <property type="entry name" value="Homodimeric domain of signal transducing histidine kinase"/>
    <property type="match status" value="1"/>
</dbReference>
<keyword evidence="4" id="KW-0597">Phosphoprotein</keyword>
<sequence>MKKFIYNHKLLSVILAALSTVAVLTVFVNYDFLKDEPQKSINVTEQGGIYDLTDIDSLEQTVIKLAPGAAYYPNIYLTPENFDTAISESTEYFEEIRADYLSQRFVLKVPENKDVYSITLKLSGRHAMRVYANGKLAAQTGQAGTTKQETEVWENNITFHGSAVNGEIDILLNSAQFYHAKRGASLAELSLSKNETDPFFFGRIKGIAIMGAFLCAAVLLLGVYLMLSHTRATLYFAAACIVMALRECLQSQAWIYFPISGRLSFMLEYLSVVLLTIFLTLYLTQYTSGKFLQVVQYTAIIGSCIYGVCVLFGDSLFYTSVLKYYQFLLVACIIPGITVLFLKMRKPIKEQMTAIYGIAVFYISALYDILMYSDIFGDGPNVPISEIAMLIFVVAQAVSLFQMNSRVLAEAKEAEQKLEAEKIALESLNRLKTEFLGNVSHELKTPLTVMSGYAQTTRQLAQNSNVPECGEVSRRMTLISSEAERLSLMVGQILDVTRMEEGRMVMEPVRCYVDEIIHTAVETHYPILNKNRNRLDIRIESGLPAVYADPARISQVVVNLISNAVRFTSDGVITISAKNENDKILVSVSDTGAGIAEEQLSHVFERYNKKQKSGGQDTGTGLGLYICKHIVEQHCGEIRIESEKGRGTSVFFTLPACETNTVSC</sequence>
<dbReference type="InterPro" id="IPR011623">
    <property type="entry name" value="7TMR_DISM_rcpt_extracell_dom1"/>
</dbReference>
<keyword evidence="10" id="KW-1133">Transmembrane helix</keyword>
<dbReference type="SMART" id="SM00388">
    <property type="entry name" value="HisKA"/>
    <property type="match status" value="1"/>
</dbReference>
<dbReference type="PANTHER" id="PTHR43047">
    <property type="entry name" value="TWO-COMPONENT HISTIDINE PROTEIN KINASE"/>
    <property type="match status" value="1"/>
</dbReference>
<dbReference type="Gene3D" id="3.30.565.10">
    <property type="entry name" value="Histidine kinase-like ATPase, C-terminal domain"/>
    <property type="match status" value="1"/>
</dbReference>
<evidence type="ECO:0000256" key="4">
    <source>
        <dbReference type="ARBA" id="ARBA00022553"/>
    </source>
</evidence>
<dbReference type="InterPro" id="IPR003661">
    <property type="entry name" value="HisK_dim/P_dom"/>
</dbReference>
<feature type="transmembrane region" description="Helical" evidence="10">
    <location>
        <begin position="324"/>
        <end position="342"/>
    </location>
</feature>
<feature type="transmembrane region" description="Helical" evidence="10">
    <location>
        <begin position="295"/>
        <end position="318"/>
    </location>
</feature>
<evidence type="ECO:0000256" key="2">
    <source>
        <dbReference type="ARBA" id="ARBA00004370"/>
    </source>
</evidence>
<proteinExistence type="predicted"/>
<keyword evidence="5" id="KW-0808">Transferase</keyword>
<dbReference type="AlphaFoldDB" id="A0A974GWS0"/>
<accession>A0A974GWS0</accession>
<evidence type="ECO:0000256" key="6">
    <source>
        <dbReference type="ARBA" id="ARBA00022777"/>
    </source>
</evidence>
<reference evidence="12" key="1">
    <citation type="submission" date="2020-07" db="EMBL/GenBank/DDBJ databases">
        <title>Genomic analysis of a strain of Sedimentibacter Hydroxybenzoicus DSM7310.</title>
        <authorList>
            <person name="Ma S."/>
        </authorList>
    </citation>
    <scope>NUCLEOTIDE SEQUENCE</scope>
    <source>
        <strain evidence="12">DSM 7310</strain>
    </source>
</reference>
<feature type="transmembrane region" description="Helical" evidence="10">
    <location>
        <begin position="384"/>
        <end position="403"/>
    </location>
</feature>
<dbReference type="SMART" id="SM00387">
    <property type="entry name" value="HATPase_c"/>
    <property type="match status" value="1"/>
</dbReference>
<dbReference type="InterPro" id="IPR036890">
    <property type="entry name" value="HATPase_C_sf"/>
</dbReference>